<name>A0A919IBI0_9ACTN</name>
<dbReference type="PANTHER" id="PTHR41878">
    <property type="entry name" value="LEXA REPRESSOR-RELATED"/>
    <property type="match status" value="1"/>
</dbReference>
<evidence type="ECO:0000313" key="2">
    <source>
        <dbReference type="EMBL" id="GID63030.1"/>
    </source>
</evidence>
<feature type="domain" description="Plasmid pRiA4b Orf3-like" evidence="1">
    <location>
        <begin position="150"/>
        <end position="276"/>
    </location>
</feature>
<dbReference type="Proteomes" id="UP000619479">
    <property type="component" value="Unassembled WGS sequence"/>
</dbReference>
<protein>
    <recommendedName>
        <fullName evidence="1">Plasmid pRiA4b Orf3-like domain-containing protein</fullName>
    </recommendedName>
</protein>
<keyword evidence="3" id="KW-1185">Reference proteome</keyword>
<evidence type="ECO:0000259" key="1">
    <source>
        <dbReference type="Pfam" id="PF07929"/>
    </source>
</evidence>
<organism evidence="2 3">
    <name type="scientific">Actinoplanes cyaneus</name>
    <dbReference type="NCBI Taxonomy" id="52696"/>
    <lineage>
        <taxon>Bacteria</taxon>
        <taxon>Bacillati</taxon>
        <taxon>Actinomycetota</taxon>
        <taxon>Actinomycetes</taxon>
        <taxon>Micromonosporales</taxon>
        <taxon>Micromonosporaceae</taxon>
        <taxon>Actinoplanes</taxon>
    </lineage>
</organism>
<dbReference type="InterPro" id="IPR024047">
    <property type="entry name" value="MM3350-like_sf"/>
</dbReference>
<dbReference type="SUPFAM" id="SSF159941">
    <property type="entry name" value="MM3350-like"/>
    <property type="match status" value="1"/>
</dbReference>
<dbReference type="InterPro" id="IPR012912">
    <property type="entry name" value="Plasmid_pRiA4b_Orf3-like"/>
</dbReference>
<comment type="caution">
    <text evidence="2">The sequence shown here is derived from an EMBL/GenBank/DDBJ whole genome shotgun (WGS) entry which is preliminary data.</text>
</comment>
<dbReference type="PANTHER" id="PTHR41878:SF1">
    <property type="entry name" value="TNPR PROTEIN"/>
    <property type="match status" value="1"/>
</dbReference>
<gene>
    <name evidence="2" type="ORF">Acy02nite_09110</name>
</gene>
<proteinExistence type="predicted"/>
<dbReference type="Gene3D" id="3.10.290.30">
    <property type="entry name" value="MM3350-like"/>
    <property type="match status" value="1"/>
</dbReference>
<accession>A0A919IBI0</accession>
<evidence type="ECO:0000313" key="3">
    <source>
        <dbReference type="Proteomes" id="UP000619479"/>
    </source>
</evidence>
<sequence>MDGGAAMVAATTTGRRGTRTAAAADLSAAARVAAGDIADDLGERAIAAWQAVADVPNLRVPAQVTLSYHRGKPFVFSPADARWLAVEFAAAALDGPGPDEALALLTDRFPDETVEACLAAVAGSDHPDADRVASAVRAFVDSGAVASINQVYQLKVALTRWRPPIWRRVRVPATMTLGDLHSVIQILFGWDGDHLHQFRAGTRHYSDLNFNLEDVNLDEFTTRLRSVLAGTTKKIQYEYDLGASWWHEITLEQVLERKPDTTYPVCTAFAGDSPVEYSYEEDPREPETFDLAEVNRRLAGTREDL</sequence>
<dbReference type="Pfam" id="PF07929">
    <property type="entry name" value="PRiA4_ORF3"/>
    <property type="match status" value="1"/>
</dbReference>
<dbReference type="AlphaFoldDB" id="A0A919IBI0"/>
<dbReference type="EMBL" id="BOMH01000007">
    <property type="protein sequence ID" value="GID63030.1"/>
    <property type="molecule type" value="Genomic_DNA"/>
</dbReference>
<reference evidence="2" key="1">
    <citation type="submission" date="2021-01" db="EMBL/GenBank/DDBJ databases">
        <title>Whole genome shotgun sequence of Actinoplanes cyaneus NBRC 14990.</title>
        <authorList>
            <person name="Komaki H."/>
            <person name="Tamura T."/>
        </authorList>
    </citation>
    <scope>NUCLEOTIDE SEQUENCE</scope>
    <source>
        <strain evidence="2">NBRC 14990</strain>
    </source>
</reference>